<reference evidence="2" key="1">
    <citation type="submission" date="2023-03" db="EMBL/GenBank/DDBJ databases">
        <title>Multiphase analysis and comparison of six strains from genera Psychromarinibacter, Lutimaribacter, and Maritimibacter, including a novel species: Psychromarinibacter sediminicola sp. nov.</title>
        <authorList>
            <person name="Wang Y.-H."/>
            <person name="Ye M.-Q."/>
            <person name="Du Z.-J."/>
        </authorList>
    </citation>
    <scope>NUCLEOTIDE SEQUENCE</scope>
    <source>
        <strain evidence="2">C21-152</strain>
    </source>
</reference>
<proteinExistence type="predicted"/>
<dbReference type="Proteomes" id="UP001220964">
    <property type="component" value="Unassembled WGS sequence"/>
</dbReference>
<sequence length="106" mass="11113">MHIHWTALPLAVLLAAPDLPALAQPGDGVICAEREVIVARLREDFGEGPTGGGVMSRDQLMEIWSSPETGSWTALMTFADGTSCIVGSGMNWHQGLPDTVPAGTGL</sequence>
<accession>A0AAE3NXA5</accession>
<dbReference type="EMBL" id="JARGYC010000047">
    <property type="protein sequence ID" value="MDF0602342.1"/>
    <property type="molecule type" value="Genomic_DNA"/>
</dbReference>
<protein>
    <submittedName>
        <fullName evidence="2">Uncharacterized protein</fullName>
    </submittedName>
</protein>
<name>A0AAE3NXA5_9RHOB</name>
<keyword evidence="3" id="KW-1185">Reference proteome</keyword>
<gene>
    <name evidence="2" type="ORF">P1J78_16505</name>
</gene>
<dbReference type="RefSeq" id="WP_275568469.1">
    <property type="nucleotide sequence ID" value="NZ_JARGYC010000047.1"/>
</dbReference>
<feature type="chain" id="PRO_5042130992" evidence="1">
    <location>
        <begin position="24"/>
        <end position="106"/>
    </location>
</feature>
<evidence type="ECO:0000313" key="3">
    <source>
        <dbReference type="Proteomes" id="UP001220964"/>
    </source>
</evidence>
<evidence type="ECO:0000256" key="1">
    <source>
        <dbReference type="SAM" id="SignalP"/>
    </source>
</evidence>
<evidence type="ECO:0000313" key="2">
    <source>
        <dbReference type="EMBL" id="MDF0602342.1"/>
    </source>
</evidence>
<dbReference type="AlphaFoldDB" id="A0AAE3NXA5"/>
<feature type="signal peptide" evidence="1">
    <location>
        <begin position="1"/>
        <end position="23"/>
    </location>
</feature>
<comment type="caution">
    <text evidence="2">The sequence shown here is derived from an EMBL/GenBank/DDBJ whole genome shotgun (WGS) entry which is preliminary data.</text>
</comment>
<keyword evidence="1" id="KW-0732">Signal</keyword>
<organism evidence="2 3">
    <name type="scientific">Psychromarinibacter sediminicola</name>
    <dbReference type="NCBI Taxonomy" id="3033385"/>
    <lineage>
        <taxon>Bacteria</taxon>
        <taxon>Pseudomonadati</taxon>
        <taxon>Pseudomonadota</taxon>
        <taxon>Alphaproteobacteria</taxon>
        <taxon>Rhodobacterales</taxon>
        <taxon>Paracoccaceae</taxon>
        <taxon>Psychromarinibacter</taxon>
    </lineage>
</organism>